<keyword evidence="2" id="KW-1185">Reference proteome</keyword>
<dbReference type="HOGENOM" id="CLU_1406911_0_0_10"/>
<evidence type="ECO:0000313" key="1">
    <source>
        <dbReference type="EMBL" id="CCH00289.1"/>
    </source>
</evidence>
<protein>
    <submittedName>
        <fullName evidence="1">Uncharacterized protein</fullName>
    </submittedName>
</protein>
<evidence type="ECO:0000313" key="2">
    <source>
        <dbReference type="Proteomes" id="UP000011058"/>
    </source>
</evidence>
<sequence length="193" mass="21048">MTPVDRTTDIPALPKQAGQANVPGIRRLWLVEDRHVLGVVDPRTQPGTLTSWSLPEGGLTLIDGEAFPYVALTCRAALGTYNQRTVASVQGVGYAQTVGITLPRYHPQTQLVLARIMGRRWVAVIQDANDLGHLISLPQYPLRFEAAFGANPSSFNLVGSTLTPQPALGFSDFWLFENAGAEFSYAFSDEFNS</sequence>
<name>I0K836_9BACT</name>
<dbReference type="OrthoDB" id="962703at2"/>
<accession>I0K836</accession>
<dbReference type="KEGG" id="fae:FAES_2280"/>
<reference evidence="1 2" key="1">
    <citation type="journal article" date="2012" name="J. Bacteriol.">
        <title>Genome Sequence of Fibrella aestuarina BUZ 2T, a Filamentous Marine Bacterium.</title>
        <authorList>
            <person name="Filippini M."/>
            <person name="Qi W."/>
            <person name="Blom J."/>
            <person name="Goesmann A."/>
            <person name="Smits T.H."/>
            <person name="Bagheri H.C."/>
        </authorList>
    </citation>
    <scope>NUCLEOTIDE SEQUENCE [LARGE SCALE GENOMIC DNA]</scope>
    <source>
        <strain evidence="2">BUZ 2T</strain>
    </source>
</reference>
<proteinExistence type="predicted"/>
<dbReference type="STRING" id="1166018.FAES_2280"/>
<dbReference type="EMBL" id="HE796683">
    <property type="protein sequence ID" value="CCH00289.1"/>
    <property type="molecule type" value="Genomic_DNA"/>
</dbReference>
<dbReference type="Proteomes" id="UP000011058">
    <property type="component" value="Chromosome"/>
</dbReference>
<dbReference type="eggNOG" id="ENOG5033ZJ7">
    <property type="taxonomic scope" value="Bacteria"/>
</dbReference>
<dbReference type="AlphaFoldDB" id="I0K836"/>
<organism evidence="1 2">
    <name type="scientific">Fibrella aestuarina BUZ 2</name>
    <dbReference type="NCBI Taxonomy" id="1166018"/>
    <lineage>
        <taxon>Bacteria</taxon>
        <taxon>Pseudomonadati</taxon>
        <taxon>Bacteroidota</taxon>
        <taxon>Cytophagia</taxon>
        <taxon>Cytophagales</taxon>
        <taxon>Spirosomataceae</taxon>
        <taxon>Fibrella</taxon>
    </lineage>
</organism>
<dbReference type="RefSeq" id="WP_015331388.1">
    <property type="nucleotide sequence ID" value="NC_020054.1"/>
</dbReference>
<gene>
    <name evidence="1" type="ORF">FAES_2280</name>
</gene>